<evidence type="ECO:0000313" key="1">
    <source>
        <dbReference type="EMBL" id="KKK48617.1"/>
    </source>
</evidence>
<name>A0A0F8VWC3_9ZZZZ</name>
<sequence>MLFNLSPTALQFQRELFELHTVDRVLNLADYQRFLFEGAEHPALVVEYRRHPPGSPRHVVEYWTPKTDWTVVRAEIIALASEDRSTFAVGEILEDLRGPDAPQIWKRRMWATPRDWRLIERLSDYPRLREHVRQARDQVTSKPWIMAVGFQPVGKNDDPAKAMGLLLPSKSFIKARSPAFDLFLLWSECDELPVAGTMVRSGSNKNTEVFSAPHVLVTKGFSRIAFADFPISFQDAVRGIHGPSEDRDLLIFLAAYLRSRLARYFLFHTSSNWGVSRQVVHVEEMLRLPFP</sequence>
<feature type="non-terminal residue" evidence="1">
    <location>
        <position position="291"/>
    </location>
</feature>
<dbReference type="AlphaFoldDB" id="A0A0F8VWC3"/>
<protein>
    <submittedName>
        <fullName evidence="1">Uncharacterized protein</fullName>
    </submittedName>
</protein>
<reference evidence="1" key="1">
    <citation type="journal article" date="2015" name="Nature">
        <title>Complex archaea that bridge the gap between prokaryotes and eukaryotes.</title>
        <authorList>
            <person name="Spang A."/>
            <person name="Saw J.H."/>
            <person name="Jorgensen S.L."/>
            <person name="Zaremba-Niedzwiedzka K."/>
            <person name="Martijn J."/>
            <person name="Lind A.E."/>
            <person name="van Eijk R."/>
            <person name="Schleper C."/>
            <person name="Guy L."/>
            <person name="Ettema T.J."/>
        </authorList>
    </citation>
    <scope>NUCLEOTIDE SEQUENCE</scope>
</reference>
<accession>A0A0F8VWC3</accession>
<proteinExistence type="predicted"/>
<comment type="caution">
    <text evidence="1">The sequence shown here is derived from an EMBL/GenBank/DDBJ whole genome shotgun (WGS) entry which is preliminary data.</text>
</comment>
<dbReference type="EMBL" id="LAZR01068976">
    <property type="protein sequence ID" value="KKK48617.1"/>
    <property type="molecule type" value="Genomic_DNA"/>
</dbReference>
<organism evidence="1">
    <name type="scientific">marine sediment metagenome</name>
    <dbReference type="NCBI Taxonomy" id="412755"/>
    <lineage>
        <taxon>unclassified sequences</taxon>
        <taxon>metagenomes</taxon>
        <taxon>ecological metagenomes</taxon>
    </lineage>
</organism>
<gene>
    <name evidence="1" type="ORF">LCGC14_3143330</name>
</gene>